<evidence type="ECO:0000256" key="14">
    <source>
        <dbReference type="RuleBase" id="RU004445"/>
    </source>
</evidence>
<evidence type="ECO:0000256" key="8">
    <source>
        <dbReference type="ARBA" id="ARBA00022723"/>
    </source>
</evidence>
<keyword evidence="9 13" id="KW-0460">Magnesium</keyword>
<dbReference type="GO" id="GO:0003862">
    <property type="term" value="F:3-isopropylmalate dehydrogenase activity"/>
    <property type="evidence" value="ECO:0007669"/>
    <property type="project" value="UniProtKB-UniRule"/>
</dbReference>
<dbReference type="GO" id="GO:0000287">
    <property type="term" value="F:magnesium ion binding"/>
    <property type="evidence" value="ECO:0007669"/>
    <property type="project" value="InterPro"/>
</dbReference>
<gene>
    <name evidence="13 16" type="primary">leuB</name>
    <name evidence="16" type="ORF">H8B22_04865</name>
</gene>
<evidence type="ECO:0000256" key="12">
    <source>
        <dbReference type="ARBA" id="ARBA00023304"/>
    </source>
</evidence>
<feature type="binding site" evidence="13">
    <location>
        <position position="243"/>
    </location>
    <ligand>
        <name>Mg(2+)</name>
        <dbReference type="ChEBI" id="CHEBI:18420"/>
    </ligand>
</feature>
<feature type="domain" description="Isopropylmalate dehydrogenase-like" evidence="15">
    <location>
        <begin position="4"/>
        <end position="386"/>
    </location>
</feature>
<evidence type="ECO:0000256" key="7">
    <source>
        <dbReference type="ARBA" id="ARBA00022605"/>
    </source>
</evidence>
<evidence type="ECO:0000256" key="5">
    <source>
        <dbReference type="ARBA" id="ARBA00011738"/>
    </source>
</evidence>
<evidence type="ECO:0000256" key="10">
    <source>
        <dbReference type="ARBA" id="ARBA00023002"/>
    </source>
</evidence>
<dbReference type="GO" id="GO:0051287">
    <property type="term" value="F:NAD binding"/>
    <property type="evidence" value="ECO:0007669"/>
    <property type="project" value="InterPro"/>
</dbReference>
<evidence type="ECO:0000256" key="4">
    <source>
        <dbReference type="ARBA" id="ARBA00008319"/>
    </source>
</evidence>
<keyword evidence="7 13" id="KW-0028">Amino-acid biosynthesis</keyword>
<feature type="binding site" evidence="13">
    <location>
        <position position="106"/>
    </location>
    <ligand>
        <name>substrate</name>
    </ligand>
</feature>
<comment type="cofactor">
    <cofactor evidence="13 14">
        <name>Mg(2+)</name>
        <dbReference type="ChEBI" id="CHEBI:18420"/>
    </cofactor>
    <cofactor evidence="13 14">
        <name>Mn(2+)</name>
        <dbReference type="ChEBI" id="CHEBI:29035"/>
    </cofactor>
    <text evidence="13 14">Binds 1 Mg(2+) or Mn(2+) ion per subunit.</text>
</comment>
<comment type="subcellular location">
    <subcellularLocation>
        <location evidence="13">Cytoplasm</location>
    </subcellularLocation>
</comment>
<evidence type="ECO:0000256" key="2">
    <source>
        <dbReference type="ARBA" id="ARBA00001936"/>
    </source>
</evidence>
<keyword evidence="12 13" id="KW-0100">Branched-chain amino acid biosynthesis</keyword>
<keyword evidence="11 13" id="KW-0520">NAD</keyword>
<evidence type="ECO:0000256" key="9">
    <source>
        <dbReference type="ARBA" id="ARBA00022842"/>
    </source>
</evidence>
<comment type="pathway">
    <text evidence="3 13 14">Amino-acid biosynthesis; L-leucine biosynthesis; L-leucine from 3-methyl-2-oxobutanoate: step 3/4.</text>
</comment>
<dbReference type="SMART" id="SM01329">
    <property type="entry name" value="Iso_dh"/>
    <property type="match status" value="1"/>
</dbReference>
<feature type="binding site" evidence="13">
    <location>
        <position position="96"/>
    </location>
    <ligand>
        <name>substrate</name>
    </ligand>
</feature>
<dbReference type="PANTHER" id="PTHR42979">
    <property type="entry name" value="3-ISOPROPYLMALATE DEHYDROGENASE"/>
    <property type="match status" value="1"/>
</dbReference>
<dbReference type="Pfam" id="PF00180">
    <property type="entry name" value="Iso_dh"/>
    <property type="match status" value="1"/>
</dbReference>
<dbReference type="InterPro" id="IPR024084">
    <property type="entry name" value="IsoPropMal-DH-like_dom"/>
</dbReference>
<comment type="subunit">
    <text evidence="5 13 14">Homodimer.</text>
</comment>
<dbReference type="PANTHER" id="PTHR42979:SF1">
    <property type="entry name" value="3-ISOPROPYLMALATE DEHYDROGENASE"/>
    <property type="match status" value="1"/>
</dbReference>
<feature type="binding site" evidence="13">
    <location>
        <begin position="76"/>
        <end position="89"/>
    </location>
    <ligand>
        <name>NAD(+)</name>
        <dbReference type="ChEBI" id="CHEBI:57540"/>
    </ligand>
</feature>
<evidence type="ECO:0000256" key="13">
    <source>
        <dbReference type="HAMAP-Rule" id="MF_01033"/>
    </source>
</evidence>
<evidence type="ECO:0000259" key="15">
    <source>
        <dbReference type="SMART" id="SM01329"/>
    </source>
</evidence>
<feature type="site" description="Important for catalysis" evidence="13">
    <location>
        <position position="141"/>
    </location>
</feature>
<proteinExistence type="inferred from homology"/>
<dbReference type="SUPFAM" id="SSF53659">
    <property type="entry name" value="Isocitrate/Isopropylmalate dehydrogenase-like"/>
    <property type="match status" value="1"/>
</dbReference>
<keyword evidence="13" id="KW-0464">Manganese</keyword>
<dbReference type="NCBIfam" id="TIGR00169">
    <property type="entry name" value="leuB"/>
    <property type="match status" value="1"/>
</dbReference>
<dbReference type="InterPro" id="IPR004429">
    <property type="entry name" value="Isopropylmalate_DH"/>
</dbReference>
<protein>
    <recommendedName>
        <fullName evidence="13">3-isopropylmalate dehydrogenase</fullName>
        <ecNumber evidence="13">1.1.1.85</ecNumber>
    </recommendedName>
    <alternativeName>
        <fullName evidence="13">3-IPM-DH</fullName>
    </alternativeName>
    <alternativeName>
        <fullName evidence="13">Beta-IPM dehydrogenase</fullName>
        <shortName evidence="13">IMDH</shortName>
    </alternativeName>
</protein>
<sequence>MHADILVLPGDGIGPEVTAAAVAVLRTVAARYGHRFSFTEKLIGGAAIDASGEPLPPDTLAAASNADAILLGAVGGPKWSDPKAQVRPEQGLLALRKALGLYANLRPVKPHAAALGASPIKPHLLQGVDLVVVRELTGGIYFGQKQRSADVASDLCEYSVGEIRRVVRHACRLALQRSGRVTSVDKANVLETSRLWREVATQVARDEFPDVTLEHQLVDSMAMHLLARPRAFDVIVTENMFGDILTDEASMLAGSLGLLPSASLGSSGALTHCPIDSACAAGRPAMDGRAGVSASPHSGAKDGGERVMGLYEPIHGSAPDIAGQGIANPYATILSAALLLRHSLGLEAEARCIEQAVSAALDAGHLTADLAAGGPAIGTQAATAAVIAQLQLPCQVAELRD</sequence>
<dbReference type="GO" id="GO:0005829">
    <property type="term" value="C:cytosol"/>
    <property type="evidence" value="ECO:0007669"/>
    <property type="project" value="TreeGrafter"/>
</dbReference>
<comment type="function">
    <text evidence="13 14">Catalyzes the oxidation of 3-carboxy-2-hydroxy-4-methylpentanoate (3-isopropylmalate) to 3-carboxy-4-methyl-2-oxopentanoate. The product decarboxylates to 4-methyl-2 oxopentanoate.</text>
</comment>
<dbReference type="AlphaFoldDB" id="A0A7H0FZS7"/>
<feature type="binding site" evidence="13">
    <location>
        <position position="219"/>
    </location>
    <ligand>
        <name>Mg(2+)</name>
        <dbReference type="ChEBI" id="CHEBI:18420"/>
    </ligand>
</feature>
<dbReference type="EC" id="1.1.1.85" evidence="13"/>
<evidence type="ECO:0000256" key="6">
    <source>
        <dbReference type="ARBA" id="ARBA00022430"/>
    </source>
</evidence>
<organism evidence="16 17">
    <name type="scientific">Agrilutibacter terrestris</name>
    <dbReference type="NCBI Taxonomy" id="2865112"/>
    <lineage>
        <taxon>Bacteria</taxon>
        <taxon>Pseudomonadati</taxon>
        <taxon>Pseudomonadota</taxon>
        <taxon>Gammaproteobacteria</taxon>
        <taxon>Lysobacterales</taxon>
        <taxon>Lysobacteraceae</taxon>
        <taxon>Agrilutibacter</taxon>
    </lineage>
</organism>
<feature type="site" description="Important for catalysis" evidence="13">
    <location>
        <position position="186"/>
    </location>
</feature>
<keyword evidence="6 13" id="KW-0432">Leucine biosynthesis</keyword>
<evidence type="ECO:0000256" key="3">
    <source>
        <dbReference type="ARBA" id="ARBA00004762"/>
    </source>
</evidence>
<feature type="binding site" evidence="13">
    <location>
        <position position="134"/>
    </location>
    <ligand>
        <name>substrate</name>
    </ligand>
</feature>
<keyword evidence="17" id="KW-1185">Reference proteome</keyword>
<evidence type="ECO:0000256" key="1">
    <source>
        <dbReference type="ARBA" id="ARBA00000624"/>
    </source>
</evidence>
<dbReference type="PROSITE" id="PS00470">
    <property type="entry name" value="IDH_IMDH"/>
    <property type="match status" value="1"/>
</dbReference>
<dbReference type="Proteomes" id="UP000516018">
    <property type="component" value="Chromosome"/>
</dbReference>
<dbReference type="KEGG" id="lsx:H8B22_04865"/>
<dbReference type="UniPathway" id="UPA00048">
    <property type="reaction ID" value="UER00072"/>
</dbReference>
<comment type="catalytic activity">
    <reaction evidence="1 13 14">
        <text>(2R,3S)-3-isopropylmalate + NAD(+) = 4-methyl-2-oxopentanoate + CO2 + NADH</text>
        <dbReference type="Rhea" id="RHEA:32271"/>
        <dbReference type="ChEBI" id="CHEBI:16526"/>
        <dbReference type="ChEBI" id="CHEBI:17865"/>
        <dbReference type="ChEBI" id="CHEBI:35121"/>
        <dbReference type="ChEBI" id="CHEBI:57540"/>
        <dbReference type="ChEBI" id="CHEBI:57945"/>
        <dbReference type="EC" id="1.1.1.85"/>
    </reaction>
</comment>
<feature type="binding site" evidence="13">
    <location>
        <position position="219"/>
    </location>
    <ligand>
        <name>substrate</name>
    </ligand>
</feature>
<comment type="cofactor">
    <cofactor evidence="2">
        <name>Mn(2+)</name>
        <dbReference type="ChEBI" id="CHEBI:29035"/>
    </cofactor>
</comment>
<dbReference type="EMBL" id="CP060820">
    <property type="protein sequence ID" value="QNP41543.1"/>
    <property type="molecule type" value="Genomic_DNA"/>
</dbReference>
<comment type="similarity">
    <text evidence="4 13">Belongs to the isocitrate and isopropylmalate dehydrogenases family. LeuB type 1 subfamily.</text>
</comment>
<dbReference type="RefSeq" id="WP_187712979.1">
    <property type="nucleotide sequence ID" value="NZ_CP060820.1"/>
</dbReference>
<accession>A0A7H0FZS7</accession>
<name>A0A7H0FZS7_9GAMM</name>
<evidence type="ECO:0000313" key="17">
    <source>
        <dbReference type="Proteomes" id="UP000516018"/>
    </source>
</evidence>
<keyword evidence="10 13" id="KW-0560">Oxidoreductase</keyword>
<evidence type="ECO:0000256" key="11">
    <source>
        <dbReference type="ARBA" id="ARBA00023027"/>
    </source>
</evidence>
<dbReference type="HAMAP" id="MF_01033">
    <property type="entry name" value="LeuB_type1"/>
    <property type="match status" value="1"/>
</dbReference>
<keyword evidence="8 13" id="KW-0479">Metal-binding</keyword>
<keyword evidence="13" id="KW-0963">Cytoplasm</keyword>
<dbReference type="InterPro" id="IPR019818">
    <property type="entry name" value="IsoCit/isopropylmalate_DH_CS"/>
</dbReference>
<dbReference type="Gene3D" id="3.40.718.10">
    <property type="entry name" value="Isopropylmalate Dehydrogenase"/>
    <property type="match status" value="1"/>
</dbReference>
<feature type="binding site" evidence="13">
    <location>
        <begin position="316"/>
        <end position="328"/>
    </location>
    <ligand>
        <name>NAD(+)</name>
        <dbReference type="ChEBI" id="CHEBI:57540"/>
    </ligand>
</feature>
<feature type="binding site" evidence="13">
    <location>
        <position position="247"/>
    </location>
    <ligand>
        <name>Mg(2+)</name>
        <dbReference type="ChEBI" id="CHEBI:18420"/>
    </ligand>
</feature>
<evidence type="ECO:0000313" key="16">
    <source>
        <dbReference type="EMBL" id="QNP41543.1"/>
    </source>
</evidence>
<dbReference type="GO" id="GO:0009098">
    <property type="term" value="P:L-leucine biosynthetic process"/>
    <property type="evidence" value="ECO:0007669"/>
    <property type="project" value="UniProtKB-UniRule"/>
</dbReference>
<reference evidence="16 17" key="1">
    <citation type="submission" date="2020-08" db="EMBL/GenBank/DDBJ databases">
        <title>Lysobacter sp. II4 sp. nov., isolated from soil.</title>
        <authorList>
            <person name="Woo C.Y."/>
            <person name="Kim J."/>
        </authorList>
    </citation>
    <scope>NUCLEOTIDE SEQUENCE [LARGE SCALE GENOMIC DNA]</scope>
    <source>
        <strain evidence="16 17">II4</strain>
    </source>
</reference>